<organism evidence="2 3">
    <name type="scientific">Xenotaenia resolanae</name>
    <dbReference type="NCBI Taxonomy" id="208358"/>
    <lineage>
        <taxon>Eukaryota</taxon>
        <taxon>Metazoa</taxon>
        <taxon>Chordata</taxon>
        <taxon>Craniata</taxon>
        <taxon>Vertebrata</taxon>
        <taxon>Euteleostomi</taxon>
        <taxon>Actinopterygii</taxon>
        <taxon>Neopterygii</taxon>
        <taxon>Teleostei</taxon>
        <taxon>Neoteleostei</taxon>
        <taxon>Acanthomorphata</taxon>
        <taxon>Ovalentaria</taxon>
        <taxon>Atherinomorphae</taxon>
        <taxon>Cyprinodontiformes</taxon>
        <taxon>Goodeidae</taxon>
        <taxon>Xenotaenia</taxon>
    </lineage>
</organism>
<dbReference type="SUPFAM" id="SSF69318">
    <property type="entry name" value="Integrin alpha N-terminal domain"/>
    <property type="match status" value="1"/>
</dbReference>
<dbReference type="InterPro" id="IPR024881">
    <property type="entry name" value="Tip"/>
</dbReference>
<keyword evidence="3" id="KW-1185">Reference proteome</keyword>
<dbReference type="InterPro" id="IPR028994">
    <property type="entry name" value="Integrin_alpha_N"/>
</dbReference>
<name>A0ABV0W9Z7_9TELE</name>
<feature type="non-terminal residue" evidence="2">
    <location>
        <position position="116"/>
    </location>
</feature>
<accession>A0ABV0W9Z7</accession>
<gene>
    <name evidence="2" type="ORF">XENORESO_008468</name>
</gene>
<dbReference type="EMBL" id="JAHRIM010032717">
    <property type="protein sequence ID" value="MEQ2265521.1"/>
    <property type="molecule type" value="Genomic_DNA"/>
</dbReference>
<dbReference type="Proteomes" id="UP001444071">
    <property type="component" value="Unassembled WGS sequence"/>
</dbReference>
<comment type="caution">
    <text evidence="2">The sequence shown here is derived from an EMBL/GenBank/DDBJ whole genome shotgun (WGS) entry which is preliminary data.</text>
</comment>
<dbReference type="InterPro" id="IPR013517">
    <property type="entry name" value="FG-GAP"/>
</dbReference>
<sequence length="116" mass="12856">SELVIFLADSTSPYFKPKVNISRDVLPKDTVITGVVPGDYDGDSQMDVLLTAQIQPSDTSVFVFWGNNHTLETVGYLTLNNTLTDQPLVMDFNGDMIPDVFGVTIPHRTEICYLTN</sequence>
<evidence type="ECO:0008006" key="4">
    <source>
        <dbReference type="Google" id="ProtNLM"/>
    </source>
</evidence>
<dbReference type="PANTHER" id="PTHR13412">
    <property type="entry name" value="T-CELL IMMUNOMODULATORY PROTEIN HOMOLOG"/>
    <property type="match status" value="1"/>
</dbReference>
<feature type="non-terminal residue" evidence="2">
    <location>
        <position position="1"/>
    </location>
</feature>
<evidence type="ECO:0000256" key="1">
    <source>
        <dbReference type="ARBA" id="ARBA00022729"/>
    </source>
</evidence>
<keyword evidence="1" id="KW-0732">Signal</keyword>
<reference evidence="2 3" key="1">
    <citation type="submission" date="2021-06" db="EMBL/GenBank/DDBJ databases">
        <authorList>
            <person name="Palmer J.M."/>
        </authorList>
    </citation>
    <scope>NUCLEOTIDE SEQUENCE [LARGE SCALE GENOMIC DNA]</scope>
    <source>
        <strain evidence="2 3">XR_2019</strain>
        <tissue evidence="2">Muscle</tissue>
    </source>
</reference>
<evidence type="ECO:0000313" key="2">
    <source>
        <dbReference type="EMBL" id="MEQ2265521.1"/>
    </source>
</evidence>
<dbReference type="Pfam" id="PF13517">
    <property type="entry name" value="FG-GAP_3"/>
    <property type="match status" value="1"/>
</dbReference>
<evidence type="ECO:0000313" key="3">
    <source>
        <dbReference type="Proteomes" id="UP001444071"/>
    </source>
</evidence>
<dbReference type="PANTHER" id="PTHR13412:SF0">
    <property type="entry name" value="T-CELL IMMUNOMODULATORY PROTEIN"/>
    <property type="match status" value="1"/>
</dbReference>
<proteinExistence type="predicted"/>
<protein>
    <recommendedName>
        <fullName evidence="4">T-cell immunomodulatory protein</fullName>
    </recommendedName>
</protein>